<dbReference type="AlphaFoldDB" id="A0AAV9KJ52"/>
<gene>
    <name evidence="1" type="ORF">R3W88_019233</name>
</gene>
<organism evidence="1 2">
    <name type="scientific">Solanum pinnatisectum</name>
    <name type="common">tansyleaf nightshade</name>
    <dbReference type="NCBI Taxonomy" id="50273"/>
    <lineage>
        <taxon>Eukaryota</taxon>
        <taxon>Viridiplantae</taxon>
        <taxon>Streptophyta</taxon>
        <taxon>Embryophyta</taxon>
        <taxon>Tracheophyta</taxon>
        <taxon>Spermatophyta</taxon>
        <taxon>Magnoliopsida</taxon>
        <taxon>eudicotyledons</taxon>
        <taxon>Gunneridae</taxon>
        <taxon>Pentapetalae</taxon>
        <taxon>asterids</taxon>
        <taxon>lamiids</taxon>
        <taxon>Solanales</taxon>
        <taxon>Solanaceae</taxon>
        <taxon>Solanoideae</taxon>
        <taxon>Solaneae</taxon>
        <taxon>Solanum</taxon>
    </lineage>
</organism>
<dbReference type="Proteomes" id="UP001311915">
    <property type="component" value="Unassembled WGS sequence"/>
</dbReference>
<dbReference type="PANTHER" id="PTHR32108">
    <property type="entry name" value="DNA-DIRECTED RNA POLYMERASE SUBUNIT ALPHA"/>
    <property type="match status" value="1"/>
</dbReference>
<comment type="caution">
    <text evidence="1">The sequence shown here is derived from an EMBL/GenBank/DDBJ whole genome shotgun (WGS) entry which is preliminary data.</text>
</comment>
<protein>
    <submittedName>
        <fullName evidence="1">Uncharacterized protein</fullName>
    </submittedName>
</protein>
<sequence length="176" mass="19959">MIEDGLKTGIITSYTSSQFANRGYQTGSFGKKNEKEIMMLTTRGATSFNCQPPPGYPNSQYYVCNNQATFRSPRPMQNPQNNAPHPNFEKKPPRIFNPLCETCTQLFERLKEIVNTSAEWYDPNKRCAYHSGVVGHDTEKCITLKHKIQDLIDNEVVKLAHALANVNTNPLPNHKE</sequence>
<keyword evidence="2" id="KW-1185">Reference proteome</keyword>
<evidence type="ECO:0000313" key="1">
    <source>
        <dbReference type="EMBL" id="KAK4713326.1"/>
    </source>
</evidence>
<dbReference type="EMBL" id="JAWPEI010000010">
    <property type="protein sequence ID" value="KAK4713326.1"/>
    <property type="molecule type" value="Genomic_DNA"/>
</dbReference>
<name>A0AAV9KJ52_9SOLN</name>
<evidence type="ECO:0000313" key="2">
    <source>
        <dbReference type="Proteomes" id="UP001311915"/>
    </source>
</evidence>
<reference evidence="1 2" key="1">
    <citation type="submission" date="2023-10" db="EMBL/GenBank/DDBJ databases">
        <title>Genome-Wide Identification Analysis in wild type Solanum Pinnatisectum Reveals Some Genes Defensing Phytophthora Infestans.</title>
        <authorList>
            <person name="Sun C."/>
        </authorList>
    </citation>
    <scope>NUCLEOTIDE SEQUENCE [LARGE SCALE GENOMIC DNA]</scope>
    <source>
        <strain evidence="1">LQN</strain>
        <tissue evidence="1">Leaf</tissue>
    </source>
</reference>
<proteinExistence type="predicted"/>
<accession>A0AAV9KJ52</accession>